<dbReference type="Proteomes" id="UP001162156">
    <property type="component" value="Unassembled WGS sequence"/>
</dbReference>
<protein>
    <submittedName>
        <fullName evidence="1">Uncharacterized protein</fullName>
    </submittedName>
</protein>
<dbReference type="EMBL" id="JANEYF010001891">
    <property type="protein sequence ID" value="KAJ8955050.1"/>
    <property type="molecule type" value="Genomic_DNA"/>
</dbReference>
<reference evidence="1" key="1">
    <citation type="journal article" date="2023" name="Insect Mol. Biol.">
        <title>Genome sequencing provides insights into the evolution of gene families encoding plant cell wall-degrading enzymes in longhorned beetles.</title>
        <authorList>
            <person name="Shin N.R."/>
            <person name="Okamura Y."/>
            <person name="Kirsch R."/>
            <person name="Pauchet Y."/>
        </authorList>
    </citation>
    <scope>NUCLEOTIDE SEQUENCE</scope>
    <source>
        <strain evidence="1">RBIC_L_NR</strain>
    </source>
</reference>
<evidence type="ECO:0000313" key="1">
    <source>
        <dbReference type="EMBL" id="KAJ8955050.1"/>
    </source>
</evidence>
<name>A0AAV8YWA9_9CUCU</name>
<organism evidence="1 2">
    <name type="scientific">Rhamnusium bicolor</name>
    <dbReference type="NCBI Taxonomy" id="1586634"/>
    <lineage>
        <taxon>Eukaryota</taxon>
        <taxon>Metazoa</taxon>
        <taxon>Ecdysozoa</taxon>
        <taxon>Arthropoda</taxon>
        <taxon>Hexapoda</taxon>
        <taxon>Insecta</taxon>
        <taxon>Pterygota</taxon>
        <taxon>Neoptera</taxon>
        <taxon>Endopterygota</taxon>
        <taxon>Coleoptera</taxon>
        <taxon>Polyphaga</taxon>
        <taxon>Cucujiformia</taxon>
        <taxon>Chrysomeloidea</taxon>
        <taxon>Cerambycidae</taxon>
        <taxon>Lepturinae</taxon>
        <taxon>Rhagiini</taxon>
        <taxon>Rhamnusium</taxon>
    </lineage>
</organism>
<sequence>MIVPLNAVGEPTSSEPDANGLVSRSITLRLLVERKLSRGDSIEIRCESALPGVPLPPQVTTHTIPLRSTTDPQVINNQKLHWYSGYSFASRCVQPYQIAWILSSIVVVRWSIEKLFK</sequence>
<evidence type="ECO:0000313" key="2">
    <source>
        <dbReference type="Proteomes" id="UP001162156"/>
    </source>
</evidence>
<proteinExistence type="predicted"/>
<comment type="caution">
    <text evidence="1">The sequence shown here is derived from an EMBL/GenBank/DDBJ whole genome shotgun (WGS) entry which is preliminary data.</text>
</comment>
<dbReference type="AlphaFoldDB" id="A0AAV8YWA9"/>
<keyword evidence="2" id="KW-1185">Reference proteome</keyword>
<accession>A0AAV8YWA9</accession>
<gene>
    <name evidence="1" type="ORF">NQ314_006928</name>
</gene>